<evidence type="ECO:0000313" key="2">
    <source>
        <dbReference type="Proteomes" id="UP001642540"/>
    </source>
</evidence>
<keyword evidence="2" id="KW-1185">Reference proteome</keyword>
<dbReference type="Proteomes" id="UP001642540">
    <property type="component" value="Unassembled WGS sequence"/>
</dbReference>
<comment type="caution">
    <text evidence="1">The sequence shown here is derived from an EMBL/GenBank/DDBJ whole genome shotgun (WGS) entry which is preliminary data.</text>
</comment>
<organism evidence="1 2">
    <name type="scientific">Orchesella dallaii</name>
    <dbReference type="NCBI Taxonomy" id="48710"/>
    <lineage>
        <taxon>Eukaryota</taxon>
        <taxon>Metazoa</taxon>
        <taxon>Ecdysozoa</taxon>
        <taxon>Arthropoda</taxon>
        <taxon>Hexapoda</taxon>
        <taxon>Collembola</taxon>
        <taxon>Entomobryomorpha</taxon>
        <taxon>Entomobryoidea</taxon>
        <taxon>Orchesellidae</taxon>
        <taxon>Orchesellinae</taxon>
        <taxon>Orchesella</taxon>
    </lineage>
</organism>
<name>A0ABP1RII0_9HEXA</name>
<proteinExistence type="predicted"/>
<protein>
    <submittedName>
        <fullName evidence="1">Uncharacterized protein</fullName>
    </submittedName>
</protein>
<gene>
    <name evidence="1" type="ORF">ODALV1_LOCUS22557</name>
</gene>
<evidence type="ECO:0000313" key="1">
    <source>
        <dbReference type="EMBL" id="CAL8128792.1"/>
    </source>
</evidence>
<dbReference type="EMBL" id="CAXLJM020000075">
    <property type="protein sequence ID" value="CAL8128792.1"/>
    <property type="molecule type" value="Genomic_DNA"/>
</dbReference>
<reference evidence="1 2" key="1">
    <citation type="submission" date="2024-08" db="EMBL/GenBank/DDBJ databases">
        <authorList>
            <person name="Cucini C."/>
            <person name="Frati F."/>
        </authorList>
    </citation>
    <scope>NUCLEOTIDE SEQUENCE [LARGE SCALE GENOMIC DNA]</scope>
</reference>
<accession>A0ABP1RII0</accession>
<sequence>MYPGTKVYINENGIAQYQFSLPVLSQIYSFTVTRIINSYKPYKMHKSILVLAIVIVVSATSDDLHSLDNALKGDDYEGVPLESPIISVFQAKSVCRMCPAPCNHYTCCGPNFCCRTGARCNCCREV</sequence>